<sequence length="287" mass="29687">MRSLAAFLVLLIAGLMVPVSTAGWWLRDTVVPRNAYVDTVAPLAQDPDVQDAVRAKLVNETTDSLGVIPPAIADRVEPLVRRAAASVVEGPAFEKAWKESNRAAHKQLVGALSGETDSVGVRAGSTVELRLGPLGAAVRQEVDKAGLPFGGAIPETDTTYPIGSTDDLGRSQTAFRLFKEYGRGLPIVTAVLLVLGLALARRRGSALAGTAVVALIGLGGLWLALGSARERYLDALPAAVPDTAGGAYFDVLTASLYSLMTVVAAGSAVALVVGLLGGALGGLTRRR</sequence>
<reference evidence="2 3" key="1">
    <citation type="submission" date="2019-01" db="EMBL/GenBank/DDBJ databases">
        <title>Nocardioides guangzhouensis sp. nov., an actinobacterium isolated from soil.</title>
        <authorList>
            <person name="Fu Y."/>
            <person name="Cai Y."/>
            <person name="Lin Z."/>
            <person name="Chen P."/>
        </authorList>
    </citation>
    <scope>NUCLEOTIDE SEQUENCE [LARGE SCALE GENOMIC DNA]</scope>
    <source>
        <strain evidence="2 3">NBRC 105384</strain>
    </source>
</reference>
<name>A0A4Q5IXM9_9ACTN</name>
<feature type="transmembrane region" description="Helical" evidence="1">
    <location>
        <begin position="206"/>
        <end position="225"/>
    </location>
</feature>
<evidence type="ECO:0000313" key="2">
    <source>
        <dbReference type="EMBL" id="RYU10844.1"/>
    </source>
</evidence>
<keyword evidence="3" id="KW-1185">Reference proteome</keyword>
<evidence type="ECO:0008006" key="4">
    <source>
        <dbReference type="Google" id="ProtNLM"/>
    </source>
</evidence>
<keyword evidence="1" id="KW-0472">Membrane</keyword>
<dbReference type="EMBL" id="SDPU01000028">
    <property type="protein sequence ID" value="RYU10844.1"/>
    <property type="molecule type" value="Genomic_DNA"/>
</dbReference>
<evidence type="ECO:0000256" key="1">
    <source>
        <dbReference type="SAM" id="Phobius"/>
    </source>
</evidence>
<evidence type="ECO:0000313" key="3">
    <source>
        <dbReference type="Proteomes" id="UP000291189"/>
    </source>
</evidence>
<dbReference type="RefSeq" id="WP_129988435.1">
    <property type="nucleotide sequence ID" value="NZ_SDPU01000028.1"/>
</dbReference>
<proteinExistence type="predicted"/>
<dbReference type="AlphaFoldDB" id="A0A4Q5IXM9"/>
<dbReference type="OrthoDB" id="4350291at2"/>
<keyword evidence="1" id="KW-0812">Transmembrane</keyword>
<feature type="transmembrane region" description="Helical" evidence="1">
    <location>
        <begin position="256"/>
        <end position="283"/>
    </location>
</feature>
<accession>A0A4Q5IXM9</accession>
<gene>
    <name evidence="2" type="ORF">ETU37_16520</name>
</gene>
<keyword evidence="1" id="KW-1133">Transmembrane helix</keyword>
<dbReference type="Proteomes" id="UP000291189">
    <property type="component" value="Unassembled WGS sequence"/>
</dbReference>
<organism evidence="2 3">
    <name type="scientific">Nocardioides iriomotensis</name>
    <dbReference type="NCBI Taxonomy" id="715784"/>
    <lineage>
        <taxon>Bacteria</taxon>
        <taxon>Bacillati</taxon>
        <taxon>Actinomycetota</taxon>
        <taxon>Actinomycetes</taxon>
        <taxon>Propionibacteriales</taxon>
        <taxon>Nocardioidaceae</taxon>
        <taxon>Nocardioides</taxon>
    </lineage>
</organism>
<comment type="caution">
    <text evidence="2">The sequence shown here is derived from an EMBL/GenBank/DDBJ whole genome shotgun (WGS) entry which is preliminary data.</text>
</comment>
<protein>
    <recommendedName>
        <fullName evidence="4">Integral membrane protein</fullName>
    </recommendedName>
</protein>